<keyword evidence="2" id="KW-1185">Reference proteome</keyword>
<reference evidence="1 2" key="1">
    <citation type="submission" date="2013-02" db="EMBL/GenBank/DDBJ databases">
        <authorList>
            <person name="Genoscope - CEA"/>
        </authorList>
    </citation>
    <scope>NUCLEOTIDE SEQUENCE [LARGE SCALE GENOMIC DNA]</scope>
    <source>
        <strain evidence="1 2">STM 2683</strain>
    </source>
</reference>
<accession>M5EZ88</accession>
<dbReference type="Proteomes" id="UP000012062">
    <property type="component" value="Unassembled WGS sequence"/>
</dbReference>
<evidence type="ECO:0008006" key="3">
    <source>
        <dbReference type="Google" id="ProtNLM"/>
    </source>
</evidence>
<sequence>MRSASNASSTTRRLRSSPLKRISAAIHRVDTFHRNKRFYHCAEISHGQTPDAPITRCLYAAMSVLRTTRKEKIFHALCRAVEVMLGK</sequence>
<evidence type="ECO:0000313" key="1">
    <source>
        <dbReference type="EMBL" id="CCV09368.1"/>
    </source>
</evidence>
<gene>
    <name evidence="1" type="ORF">MESS2_990007</name>
</gene>
<protein>
    <recommendedName>
        <fullName evidence="3">Transposase</fullName>
    </recommendedName>
</protein>
<evidence type="ECO:0000313" key="2">
    <source>
        <dbReference type="Proteomes" id="UP000012062"/>
    </source>
</evidence>
<proteinExistence type="predicted"/>
<comment type="caution">
    <text evidence="1">The sequence shown here is derived from an EMBL/GenBank/DDBJ whole genome shotgun (WGS) entry which is preliminary data.</text>
</comment>
<dbReference type="AlphaFoldDB" id="M5EZ88"/>
<dbReference type="EMBL" id="CAUM01000171">
    <property type="protein sequence ID" value="CCV09368.1"/>
    <property type="molecule type" value="Genomic_DNA"/>
</dbReference>
<organism evidence="1 2">
    <name type="scientific">Mesorhizobium metallidurans STM 2683</name>
    <dbReference type="NCBI Taxonomy" id="1297569"/>
    <lineage>
        <taxon>Bacteria</taxon>
        <taxon>Pseudomonadati</taxon>
        <taxon>Pseudomonadota</taxon>
        <taxon>Alphaproteobacteria</taxon>
        <taxon>Hyphomicrobiales</taxon>
        <taxon>Phyllobacteriaceae</taxon>
        <taxon>Mesorhizobium</taxon>
    </lineage>
</organism>
<name>M5EZ88_9HYPH</name>